<evidence type="ECO:0000313" key="2">
    <source>
        <dbReference type="EMBL" id="KAF2676752.1"/>
    </source>
</evidence>
<proteinExistence type="predicted"/>
<protein>
    <submittedName>
        <fullName evidence="2">Uncharacterized protein</fullName>
    </submittedName>
</protein>
<dbReference type="Proteomes" id="UP000799291">
    <property type="component" value="Unassembled WGS sequence"/>
</dbReference>
<reference evidence="2" key="1">
    <citation type="journal article" date="2020" name="Stud. Mycol.">
        <title>101 Dothideomycetes genomes: a test case for predicting lifestyles and emergence of pathogens.</title>
        <authorList>
            <person name="Haridas S."/>
            <person name="Albert R."/>
            <person name="Binder M."/>
            <person name="Bloem J."/>
            <person name="Labutti K."/>
            <person name="Salamov A."/>
            <person name="Andreopoulos B."/>
            <person name="Baker S."/>
            <person name="Barry K."/>
            <person name="Bills G."/>
            <person name="Bluhm B."/>
            <person name="Cannon C."/>
            <person name="Castanera R."/>
            <person name="Culley D."/>
            <person name="Daum C."/>
            <person name="Ezra D."/>
            <person name="Gonzalez J."/>
            <person name="Henrissat B."/>
            <person name="Kuo A."/>
            <person name="Liang C."/>
            <person name="Lipzen A."/>
            <person name="Lutzoni F."/>
            <person name="Magnuson J."/>
            <person name="Mondo S."/>
            <person name="Nolan M."/>
            <person name="Ohm R."/>
            <person name="Pangilinan J."/>
            <person name="Park H.-J."/>
            <person name="Ramirez L."/>
            <person name="Alfaro M."/>
            <person name="Sun H."/>
            <person name="Tritt A."/>
            <person name="Yoshinaga Y."/>
            <person name="Zwiers L.-H."/>
            <person name="Turgeon B."/>
            <person name="Goodwin S."/>
            <person name="Spatafora J."/>
            <person name="Crous P."/>
            <person name="Grigoriev I."/>
        </authorList>
    </citation>
    <scope>NUCLEOTIDE SEQUENCE</scope>
    <source>
        <strain evidence="2">CBS 122367</strain>
    </source>
</reference>
<dbReference type="AlphaFoldDB" id="A0A6G1IEW5"/>
<feature type="compositionally biased region" description="Basic and acidic residues" evidence="1">
    <location>
        <begin position="295"/>
        <end position="305"/>
    </location>
</feature>
<feature type="compositionally biased region" description="Low complexity" evidence="1">
    <location>
        <begin position="316"/>
        <end position="330"/>
    </location>
</feature>
<dbReference type="EMBL" id="MU005630">
    <property type="protein sequence ID" value="KAF2676752.1"/>
    <property type="molecule type" value="Genomic_DNA"/>
</dbReference>
<evidence type="ECO:0000313" key="3">
    <source>
        <dbReference type="Proteomes" id="UP000799291"/>
    </source>
</evidence>
<accession>A0A6G1IEW5</accession>
<evidence type="ECO:0000256" key="1">
    <source>
        <dbReference type="SAM" id="MobiDB-lite"/>
    </source>
</evidence>
<sequence>MNHTVDVSELPSVAHMNRPQKRALILRDQLKYLEIKHLDTFLDGISDPEPPNYKLVNGKLLPPFEEVKLREGVHRFDVGNVQFVDGQRERVSRVHFMVDNGNCELSESDALPEVDEDLNSVPIHVFIVKQMIPLFVKKYEAIEARKRTLNDLRKAARNGPRQERIRINAGKVRRSSDNSPLTSGLAPETRKRPPGELLPVPKHVSNKRQCMGLSDIPDAAKTVIFDSVPEQVKIDLFNNVIKTALPNFDNLMTAAWNVVYVHKNVGAEDRELYKAITCLEKVLLEFAAFHKKAKARSEPQEKLAREQGLPNDGRPRVPSGSAAASGPSRASNDEAQNRPQGYIPQLIRNNVENASEDAVRSPAHNRRNG</sequence>
<name>A0A6G1IEW5_9PLEO</name>
<feature type="region of interest" description="Disordered" evidence="1">
    <location>
        <begin position="295"/>
        <end position="369"/>
    </location>
</feature>
<feature type="non-terminal residue" evidence="2">
    <location>
        <position position="369"/>
    </location>
</feature>
<organism evidence="2 3">
    <name type="scientific">Lentithecium fluviatile CBS 122367</name>
    <dbReference type="NCBI Taxonomy" id="1168545"/>
    <lineage>
        <taxon>Eukaryota</taxon>
        <taxon>Fungi</taxon>
        <taxon>Dikarya</taxon>
        <taxon>Ascomycota</taxon>
        <taxon>Pezizomycotina</taxon>
        <taxon>Dothideomycetes</taxon>
        <taxon>Pleosporomycetidae</taxon>
        <taxon>Pleosporales</taxon>
        <taxon>Massarineae</taxon>
        <taxon>Lentitheciaceae</taxon>
        <taxon>Lentithecium</taxon>
    </lineage>
</organism>
<feature type="region of interest" description="Disordered" evidence="1">
    <location>
        <begin position="155"/>
        <end position="202"/>
    </location>
</feature>
<gene>
    <name evidence="2" type="ORF">K458DRAFT_379492</name>
</gene>
<dbReference type="OrthoDB" id="3795533at2759"/>
<keyword evidence="3" id="KW-1185">Reference proteome</keyword>
<feature type="compositionally biased region" description="Basic and acidic residues" evidence="1">
    <location>
        <begin position="155"/>
        <end position="166"/>
    </location>
</feature>